<sequence>MNISFTVNLQRFVPWLGYHHVLMLFCLGAIVLWSITLAGCSSYSSMTNIYILAVEYANGTAPKTATNVSSMLREARGIAQLQSRVGYFGQCVRKGGIAWVCGGDAQTLVSEFGNDDPLSMLDILGQFQKDVLFSGFIFMAIVLVFFAVVTLATFPGWHQETDDTGEEIDVKPFPSKVAIKFCSLTSGFATVFCIVSALWQHTAAVSAATMIEGLSYGNLKASVGPGAMALSWLGVALLCVVNLGIVVMWASMAILDQLTED</sequence>
<gene>
    <name evidence="2" type="ORF">EJ06DRAFT_528757</name>
</gene>
<keyword evidence="1" id="KW-0472">Membrane</keyword>
<feature type="transmembrane region" description="Helical" evidence="1">
    <location>
        <begin position="131"/>
        <end position="157"/>
    </location>
</feature>
<evidence type="ECO:0008006" key="4">
    <source>
        <dbReference type="Google" id="ProtNLM"/>
    </source>
</evidence>
<dbReference type="OrthoDB" id="3550957at2759"/>
<evidence type="ECO:0000256" key="1">
    <source>
        <dbReference type="SAM" id="Phobius"/>
    </source>
</evidence>
<dbReference type="PANTHER" id="PTHR28092:SF1">
    <property type="entry name" value="FACTOR-INDUCED GENE 1 PROTEIN"/>
    <property type="match status" value="1"/>
</dbReference>
<accession>A0A6G1I057</accession>
<dbReference type="Proteomes" id="UP000799640">
    <property type="component" value="Unassembled WGS sequence"/>
</dbReference>
<dbReference type="GO" id="GO:0016020">
    <property type="term" value="C:membrane"/>
    <property type="evidence" value="ECO:0007669"/>
    <property type="project" value="InterPro"/>
</dbReference>
<feature type="transmembrane region" description="Helical" evidence="1">
    <location>
        <begin position="229"/>
        <end position="255"/>
    </location>
</feature>
<dbReference type="EMBL" id="ML996692">
    <property type="protein sequence ID" value="KAF2401574.1"/>
    <property type="molecule type" value="Genomic_DNA"/>
</dbReference>
<proteinExistence type="predicted"/>
<evidence type="ECO:0000313" key="3">
    <source>
        <dbReference type="Proteomes" id="UP000799640"/>
    </source>
</evidence>
<dbReference type="InterPro" id="IPR033481">
    <property type="entry name" value="Dni1/Fig1"/>
</dbReference>
<evidence type="ECO:0000313" key="2">
    <source>
        <dbReference type="EMBL" id="KAF2401574.1"/>
    </source>
</evidence>
<dbReference type="Pfam" id="PF12351">
    <property type="entry name" value="Fig1"/>
    <property type="match status" value="1"/>
</dbReference>
<feature type="transmembrane region" description="Helical" evidence="1">
    <location>
        <begin position="177"/>
        <end position="199"/>
    </location>
</feature>
<organism evidence="2 3">
    <name type="scientific">Trichodelitschia bisporula</name>
    <dbReference type="NCBI Taxonomy" id="703511"/>
    <lineage>
        <taxon>Eukaryota</taxon>
        <taxon>Fungi</taxon>
        <taxon>Dikarya</taxon>
        <taxon>Ascomycota</taxon>
        <taxon>Pezizomycotina</taxon>
        <taxon>Dothideomycetes</taxon>
        <taxon>Dothideomycetes incertae sedis</taxon>
        <taxon>Phaeotrichales</taxon>
        <taxon>Phaeotrichaceae</taxon>
        <taxon>Trichodelitschia</taxon>
    </lineage>
</organism>
<dbReference type="PANTHER" id="PTHR28092">
    <property type="entry name" value="FACTOR-INDUCED GENE 1 PROTEIN"/>
    <property type="match status" value="1"/>
</dbReference>
<keyword evidence="3" id="KW-1185">Reference proteome</keyword>
<dbReference type="GO" id="GO:0043332">
    <property type="term" value="C:mating projection tip"/>
    <property type="evidence" value="ECO:0007669"/>
    <property type="project" value="TreeGrafter"/>
</dbReference>
<protein>
    <recommendedName>
        <fullName evidence="4">Membrane fusion mating protein FIG1</fullName>
    </recommendedName>
</protein>
<keyword evidence="1" id="KW-0812">Transmembrane</keyword>
<feature type="transmembrane region" description="Helical" evidence="1">
    <location>
        <begin position="20"/>
        <end position="40"/>
    </location>
</feature>
<reference evidence="2" key="1">
    <citation type="journal article" date="2020" name="Stud. Mycol.">
        <title>101 Dothideomycetes genomes: a test case for predicting lifestyles and emergence of pathogens.</title>
        <authorList>
            <person name="Haridas S."/>
            <person name="Albert R."/>
            <person name="Binder M."/>
            <person name="Bloem J."/>
            <person name="Labutti K."/>
            <person name="Salamov A."/>
            <person name="Andreopoulos B."/>
            <person name="Baker S."/>
            <person name="Barry K."/>
            <person name="Bills G."/>
            <person name="Bluhm B."/>
            <person name="Cannon C."/>
            <person name="Castanera R."/>
            <person name="Culley D."/>
            <person name="Daum C."/>
            <person name="Ezra D."/>
            <person name="Gonzalez J."/>
            <person name="Henrissat B."/>
            <person name="Kuo A."/>
            <person name="Liang C."/>
            <person name="Lipzen A."/>
            <person name="Lutzoni F."/>
            <person name="Magnuson J."/>
            <person name="Mondo S."/>
            <person name="Nolan M."/>
            <person name="Ohm R."/>
            <person name="Pangilinan J."/>
            <person name="Park H.-J."/>
            <person name="Ramirez L."/>
            <person name="Alfaro M."/>
            <person name="Sun H."/>
            <person name="Tritt A."/>
            <person name="Yoshinaga Y."/>
            <person name="Zwiers L.-H."/>
            <person name="Turgeon B."/>
            <person name="Goodwin S."/>
            <person name="Spatafora J."/>
            <person name="Crous P."/>
            <person name="Grigoriev I."/>
        </authorList>
    </citation>
    <scope>NUCLEOTIDE SEQUENCE</scope>
    <source>
        <strain evidence="2">CBS 262.69</strain>
    </source>
</reference>
<dbReference type="AlphaFoldDB" id="A0A6G1I057"/>
<dbReference type="GO" id="GO:0000747">
    <property type="term" value="P:conjugation with cellular fusion"/>
    <property type="evidence" value="ECO:0007669"/>
    <property type="project" value="TreeGrafter"/>
</dbReference>
<name>A0A6G1I057_9PEZI</name>
<keyword evidence="1" id="KW-1133">Transmembrane helix</keyword>